<dbReference type="Pfam" id="PF25581">
    <property type="entry name" value="AsqO_C"/>
    <property type="match status" value="1"/>
</dbReference>
<sequence length="388" mass="45285">MKTFATALLFLLLFSSLTFGQAPPTPLAELSKNYSALNLRAGNIPEKWEDGMRTTGKKKTYEWWYFDAHLDDGSTMVIVFYTKSFVNFNKGLTPLVTLTIDRPDGTAFIKEYFGDADQFSSSKDSCHVKIDNNYFKGNLKEYEIHFDDEDIQLTAKIRRTTESWRPQTGHIFFGEEKKDYFAWLVPVPKGEVEIDYTLKKEKKDVKVKGSCYHDHNWGNKNTAKLFNHWYWSRAEIGPYTLIASEMITEKEYNKENVVVFNISKDGKTVADDGSKVTMYQTYGKMHPTLHKDVSDDLIFIYDAPDDPYRYEYYLYRERSLVEVDLLETSIKSKFKLCLARLFTKFDGAYFRMIGKSKIKVYKNDQLIETHESSKAVWELMYFGKPNQK</sequence>
<keyword evidence="5" id="KW-1185">Reference proteome</keyword>
<evidence type="ECO:0000259" key="2">
    <source>
        <dbReference type="Pfam" id="PF24137"/>
    </source>
</evidence>
<dbReference type="Proteomes" id="UP001060919">
    <property type="component" value="Chromosome"/>
</dbReference>
<evidence type="ECO:0000259" key="3">
    <source>
        <dbReference type="Pfam" id="PF25581"/>
    </source>
</evidence>
<dbReference type="AlphaFoldDB" id="A0A915Y9E6"/>
<reference evidence="4" key="1">
    <citation type="submission" date="2022-09" db="EMBL/GenBank/DDBJ databases">
        <title>Aureispira anguillicida sp. nov., isolated from Leptocephalus of Japanese eel Anguilla japonica.</title>
        <authorList>
            <person name="Yuasa K."/>
            <person name="Mekata T."/>
            <person name="Ikunari K."/>
        </authorList>
    </citation>
    <scope>NUCLEOTIDE SEQUENCE</scope>
    <source>
        <strain evidence="4">EL160426</strain>
    </source>
</reference>
<evidence type="ECO:0000256" key="1">
    <source>
        <dbReference type="SAM" id="SignalP"/>
    </source>
</evidence>
<dbReference type="RefSeq" id="WP_264790797.1">
    <property type="nucleotide sequence ID" value="NZ_AP026867.1"/>
</dbReference>
<dbReference type="InterPro" id="IPR057722">
    <property type="entry name" value="AsqO/PenF-like_C"/>
</dbReference>
<protein>
    <recommendedName>
        <fullName evidence="6">Hydroxyneurosporene synthase (CrtC)</fullName>
    </recommendedName>
</protein>
<dbReference type="KEGG" id="aup:AsAng_0000960"/>
<evidence type="ECO:0000313" key="5">
    <source>
        <dbReference type="Proteomes" id="UP001060919"/>
    </source>
</evidence>
<evidence type="ECO:0008006" key="6">
    <source>
        <dbReference type="Google" id="ProtNLM"/>
    </source>
</evidence>
<name>A0A915Y9E6_9BACT</name>
<proteinExistence type="predicted"/>
<evidence type="ECO:0000313" key="4">
    <source>
        <dbReference type="EMBL" id="BDS09398.1"/>
    </source>
</evidence>
<gene>
    <name evidence="4" type="ORF">AsAng_0000960</name>
</gene>
<feature type="domain" description="AsqO/PenF-like C-terminal" evidence="3">
    <location>
        <begin position="225"/>
        <end position="305"/>
    </location>
</feature>
<dbReference type="SUPFAM" id="SSF159245">
    <property type="entry name" value="AttH-like"/>
    <property type="match status" value="1"/>
</dbReference>
<feature type="chain" id="PRO_5037528781" description="Hydroxyneurosporene synthase (CrtC)" evidence="1">
    <location>
        <begin position="21"/>
        <end position="388"/>
    </location>
</feature>
<keyword evidence="1" id="KW-0732">Signal</keyword>
<dbReference type="InterPro" id="IPR023374">
    <property type="entry name" value="AttH-like_dom_sf"/>
</dbReference>
<dbReference type="EMBL" id="AP026867">
    <property type="protein sequence ID" value="BDS09398.1"/>
    <property type="molecule type" value="Genomic_DNA"/>
</dbReference>
<dbReference type="InterPro" id="IPR056402">
    <property type="entry name" value="DA_N"/>
</dbReference>
<feature type="signal peptide" evidence="1">
    <location>
        <begin position="1"/>
        <end position="20"/>
    </location>
</feature>
<feature type="domain" description="Diels-Alderase N-terminal" evidence="2">
    <location>
        <begin position="57"/>
        <end position="217"/>
    </location>
</feature>
<dbReference type="Gene3D" id="2.40.370.10">
    <property type="entry name" value="AttH-like domain"/>
    <property type="match status" value="1"/>
</dbReference>
<accession>A0A915Y9E6</accession>
<organism evidence="4 5">
    <name type="scientific">Aureispira anguillae</name>
    <dbReference type="NCBI Taxonomy" id="2864201"/>
    <lineage>
        <taxon>Bacteria</taxon>
        <taxon>Pseudomonadati</taxon>
        <taxon>Bacteroidota</taxon>
        <taxon>Saprospiria</taxon>
        <taxon>Saprospirales</taxon>
        <taxon>Saprospiraceae</taxon>
        <taxon>Aureispira</taxon>
    </lineage>
</organism>
<dbReference type="Pfam" id="PF24137">
    <property type="entry name" value="DA_N"/>
    <property type="match status" value="1"/>
</dbReference>